<evidence type="ECO:0000313" key="1">
    <source>
        <dbReference type="EMBL" id="JAD86099.1"/>
    </source>
</evidence>
<sequence length="76" mass="8572">MEYIQRQTRYSDISSNGICKQRLLISILQSGESRVTMIVSYHLPYMSSLSLHMAANGTSSAPYAGRVSFYNTEGFR</sequence>
<name>A0A0A9DC35_ARUDO</name>
<organism evidence="1">
    <name type="scientific">Arundo donax</name>
    <name type="common">Giant reed</name>
    <name type="synonym">Donax arundinaceus</name>
    <dbReference type="NCBI Taxonomy" id="35708"/>
    <lineage>
        <taxon>Eukaryota</taxon>
        <taxon>Viridiplantae</taxon>
        <taxon>Streptophyta</taxon>
        <taxon>Embryophyta</taxon>
        <taxon>Tracheophyta</taxon>
        <taxon>Spermatophyta</taxon>
        <taxon>Magnoliopsida</taxon>
        <taxon>Liliopsida</taxon>
        <taxon>Poales</taxon>
        <taxon>Poaceae</taxon>
        <taxon>PACMAD clade</taxon>
        <taxon>Arundinoideae</taxon>
        <taxon>Arundineae</taxon>
        <taxon>Arundo</taxon>
    </lineage>
</organism>
<reference evidence="1" key="2">
    <citation type="journal article" date="2015" name="Data Brief">
        <title>Shoot transcriptome of the giant reed, Arundo donax.</title>
        <authorList>
            <person name="Barrero R.A."/>
            <person name="Guerrero F.D."/>
            <person name="Moolhuijzen P."/>
            <person name="Goolsby J.A."/>
            <person name="Tidwell J."/>
            <person name="Bellgard S.E."/>
            <person name="Bellgard M.I."/>
        </authorList>
    </citation>
    <scope>NUCLEOTIDE SEQUENCE</scope>
    <source>
        <tissue evidence="1">Shoot tissue taken approximately 20 cm above the soil surface</tissue>
    </source>
</reference>
<dbReference type="EMBL" id="GBRH01211796">
    <property type="protein sequence ID" value="JAD86099.1"/>
    <property type="molecule type" value="Transcribed_RNA"/>
</dbReference>
<accession>A0A0A9DC35</accession>
<protein>
    <submittedName>
        <fullName evidence="1">Uncharacterized protein</fullName>
    </submittedName>
</protein>
<dbReference type="AlphaFoldDB" id="A0A0A9DC35"/>
<reference evidence="1" key="1">
    <citation type="submission" date="2014-09" db="EMBL/GenBank/DDBJ databases">
        <authorList>
            <person name="Magalhaes I.L.F."/>
            <person name="Oliveira U."/>
            <person name="Santos F.R."/>
            <person name="Vidigal T.H.D.A."/>
            <person name="Brescovit A.D."/>
            <person name="Santos A.J."/>
        </authorList>
    </citation>
    <scope>NUCLEOTIDE SEQUENCE</scope>
    <source>
        <tissue evidence="1">Shoot tissue taken approximately 20 cm above the soil surface</tissue>
    </source>
</reference>
<proteinExistence type="predicted"/>